<evidence type="ECO:0000313" key="1">
    <source>
        <dbReference type="EMBL" id="OAD07864.1"/>
    </source>
</evidence>
<comment type="caution">
    <text evidence="1">The sequence shown here is derived from an EMBL/GenBank/DDBJ whole genome shotgun (WGS) entry which is preliminary data.</text>
</comment>
<dbReference type="AlphaFoldDB" id="A0A168PKM2"/>
<dbReference type="Proteomes" id="UP000077051">
    <property type="component" value="Unassembled WGS sequence"/>
</dbReference>
<dbReference type="VEuPathDB" id="FungiDB:MUCCIDRAFT_158117"/>
<gene>
    <name evidence="1" type="ORF">MUCCIDRAFT_158117</name>
</gene>
<protein>
    <submittedName>
        <fullName evidence="1">Uncharacterized protein</fullName>
    </submittedName>
</protein>
<dbReference type="OrthoDB" id="2239689at2759"/>
<accession>A0A168PKM2</accession>
<sequence length="662" mass="75831">MSSTSTNSNWNELPSDILQTIFEYTRSSVLQHPISTLKEATVVCKDWMKPAQQVLYRHVYLDADNVARFIYTIRGRYSVLAKCVKKATFFPGFETLKDTTPKLNTIVLLCQDLSEMHGANSTLQQLVWSYLKENYTFPLQLQSIIQHNQTKTEALGALYADVALKYKETMTQLQLAIRDSGSPLHNTHAELALMYKLPLFTSLKSLRVINFEENRLLDLNFLIDSCGGKVSHLCFDSLVMLPFTSNTPGLFIEPNTAIKNLTIDYADIPARCLDYLSVKLPSLDNLQIAANFDTLSFQDGVQWWTRLERLCLRPSKYSIHTNLITLTKAASLLQQSTSAKIKKLTIVTRDSPSPIGIYKHYNTSLFKNDTTLELSLKHFAVDSFKLDTISAPLFFYEPNIIKIVSENMDVFYDKYMVRIPQLTPLSASTHAMGRYFTPEAVTYKIRRYLARECNDRNWYSFQMAIHMISLSRAFSTLHFDRMIFCDVPSPGYRIHRQELKLTHVYLTNSIIYYKMFYDLSERLSIIHHLTIDTCSILMEEQYSVRICLPFTKLTSLRYKAAPFLNATSFSTLSPNETSTFENDDLLNAVETNNGLIFKIETAQGIYTIRKKGDLYIPVGGTFRHLLSGTQSLFLVWIKCGDLDELIFDSNGKSSVVWKKKVC</sequence>
<keyword evidence="2" id="KW-1185">Reference proteome</keyword>
<dbReference type="EMBL" id="AMYB01000001">
    <property type="protein sequence ID" value="OAD07864.1"/>
    <property type="molecule type" value="Genomic_DNA"/>
</dbReference>
<organism evidence="1 2">
    <name type="scientific">Mucor lusitanicus CBS 277.49</name>
    <dbReference type="NCBI Taxonomy" id="747725"/>
    <lineage>
        <taxon>Eukaryota</taxon>
        <taxon>Fungi</taxon>
        <taxon>Fungi incertae sedis</taxon>
        <taxon>Mucoromycota</taxon>
        <taxon>Mucoromycotina</taxon>
        <taxon>Mucoromycetes</taxon>
        <taxon>Mucorales</taxon>
        <taxon>Mucorineae</taxon>
        <taxon>Mucoraceae</taxon>
        <taxon>Mucor</taxon>
    </lineage>
</organism>
<name>A0A168PKM2_MUCCL</name>
<reference evidence="1 2" key="1">
    <citation type="submission" date="2015-06" db="EMBL/GenBank/DDBJ databases">
        <title>Expansion of signal transduction pathways in fungi by whole-genome duplication.</title>
        <authorList>
            <consortium name="DOE Joint Genome Institute"/>
            <person name="Corrochano L.M."/>
            <person name="Kuo A."/>
            <person name="Marcet-Houben M."/>
            <person name="Polaino S."/>
            <person name="Salamov A."/>
            <person name="Villalobos J.M."/>
            <person name="Alvarez M.I."/>
            <person name="Avalos J."/>
            <person name="Benito E.P."/>
            <person name="Benoit I."/>
            <person name="Burger G."/>
            <person name="Camino L.P."/>
            <person name="Canovas D."/>
            <person name="Cerda-Olmedo E."/>
            <person name="Cheng J.-F."/>
            <person name="Dominguez A."/>
            <person name="Elias M."/>
            <person name="Eslava A.P."/>
            <person name="Glaser F."/>
            <person name="Grimwood J."/>
            <person name="Gutierrez G."/>
            <person name="Heitman J."/>
            <person name="Henrissat B."/>
            <person name="Iturriaga E.A."/>
            <person name="Lang B.F."/>
            <person name="Lavin J.L."/>
            <person name="Lee S."/>
            <person name="Li W."/>
            <person name="Lindquist E."/>
            <person name="Lopez-Garcia S."/>
            <person name="Luque E.M."/>
            <person name="Marcos A.T."/>
            <person name="Martin J."/>
            <person name="Mccluskey K."/>
            <person name="Medina H.R."/>
            <person name="Miralles-Duran A."/>
            <person name="Miyazaki A."/>
            <person name="Munoz-Torres E."/>
            <person name="Oguiza J.A."/>
            <person name="Ohm R."/>
            <person name="Olmedo M."/>
            <person name="Orejas M."/>
            <person name="Ortiz-Castellanos L."/>
            <person name="Pisabarro A.G."/>
            <person name="Rodriguez-Romero J."/>
            <person name="Ruiz-Herrera J."/>
            <person name="Ruiz-Vazquez R."/>
            <person name="Sanz C."/>
            <person name="Schackwitz W."/>
            <person name="Schmutz J."/>
            <person name="Shahriari M."/>
            <person name="Shelest E."/>
            <person name="Silva-Franco F."/>
            <person name="Soanes D."/>
            <person name="Syed K."/>
            <person name="Tagua V.G."/>
            <person name="Talbot N.J."/>
            <person name="Thon M."/>
            <person name="De Vries R.P."/>
            <person name="Wiebenga A."/>
            <person name="Yadav J.S."/>
            <person name="Braun E.L."/>
            <person name="Baker S."/>
            <person name="Garre V."/>
            <person name="Horwitz B."/>
            <person name="Torres-Martinez S."/>
            <person name="Idnurm A."/>
            <person name="Herrera-Estrella A."/>
            <person name="Gabaldon T."/>
            <person name="Grigoriev I.V."/>
        </authorList>
    </citation>
    <scope>NUCLEOTIDE SEQUENCE [LARGE SCALE GENOMIC DNA]</scope>
    <source>
        <strain evidence="1 2">CBS 277.49</strain>
    </source>
</reference>
<proteinExistence type="predicted"/>
<evidence type="ECO:0000313" key="2">
    <source>
        <dbReference type="Proteomes" id="UP000077051"/>
    </source>
</evidence>